<dbReference type="Proteomes" id="UP000523601">
    <property type="component" value="Unassembled WGS sequence"/>
</dbReference>
<keyword evidence="2" id="KW-1185">Reference proteome</keyword>
<organism evidence="1 2">
    <name type="scientific">Donghicola mangrovi</name>
    <dbReference type="NCBI Taxonomy" id="2729614"/>
    <lineage>
        <taxon>Bacteria</taxon>
        <taxon>Pseudomonadati</taxon>
        <taxon>Pseudomonadota</taxon>
        <taxon>Alphaproteobacteria</taxon>
        <taxon>Rhodobacterales</taxon>
        <taxon>Roseobacteraceae</taxon>
        <taxon>Donghicola</taxon>
    </lineage>
</organism>
<protein>
    <submittedName>
        <fullName evidence="1">Uncharacterized protein</fullName>
    </submittedName>
</protein>
<accession>A0ABX2PHE6</accession>
<dbReference type="EMBL" id="JABCJD010000007">
    <property type="protein sequence ID" value="NVO28432.1"/>
    <property type="molecule type" value="Genomic_DNA"/>
</dbReference>
<dbReference type="RefSeq" id="WP_176855126.1">
    <property type="nucleotide sequence ID" value="NZ_JABCJD010000007.1"/>
</dbReference>
<reference evidence="1 2" key="1">
    <citation type="submission" date="2020-04" db="EMBL/GenBank/DDBJ databases">
        <title>Donghicola sp., a member of the Rhodobacteraceae family isolated from mangrove forest in Thailand.</title>
        <authorList>
            <person name="Charoenyingcharoen P."/>
            <person name="Yukphan P."/>
        </authorList>
    </citation>
    <scope>NUCLEOTIDE SEQUENCE [LARGE SCALE GENOMIC DNA]</scope>
    <source>
        <strain evidence="1 2">C2-DW-16</strain>
    </source>
</reference>
<evidence type="ECO:0000313" key="2">
    <source>
        <dbReference type="Proteomes" id="UP000523601"/>
    </source>
</evidence>
<name>A0ABX2PHE6_9RHOB</name>
<sequence length="109" mass="12364">MTFEGICNAVRQGASQGRLEEILMGCGMTAREAKYWVEQAFMVVKIMKQIEQHEKDLEELIAHDEEFGRTRDQARDATEAWKNAVADIEARYTAALEAVQLNENDMDGP</sequence>
<evidence type="ECO:0000313" key="1">
    <source>
        <dbReference type="EMBL" id="NVO28432.1"/>
    </source>
</evidence>
<gene>
    <name evidence="1" type="ORF">HJ526_13440</name>
</gene>
<comment type="caution">
    <text evidence="1">The sequence shown here is derived from an EMBL/GenBank/DDBJ whole genome shotgun (WGS) entry which is preliminary data.</text>
</comment>
<proteinExistence type="predicted"/>